<feature type="non-terminal residue" evidence="2">
    <location>
        <position position="405"/>
    </location>
</feature>
<feature type="chain" id="PRO_5045494914" evidence="1">
    <location>
        <begin position="22"/>
        <end position="405"/>
    </location>
</feature>
<evidence type="ECO:0000313" key="2">
    <source>
        <dbReference type="EMBL" id="MFC1852773.1"/>
    </source>
</evidence>
<dbReference type="PROSITE" id="PS51257">
    <property type="entry name" value="PROKAR_LIPOPROTEIN"/>
    <property type="match status" value="1"/>
</dbReference>
<dbReference type="InterPro" id="IPR017850">
    <property type="entry name" value="Alkaline_phosphatase_core_sf"/>
</dbReference>
<dbReference type="PANTHER" id="PTHR10151:SF120">
    <property type="entry name" value="BIS(5'-ADENOSYL)-TRIPHOSPHATASE"/>
    <property type="match status" value="1"/>
</dbReference>
<gene>
    <name evidence="2" type="ORF">ACFL27_21460</name>
</gene>
<organism evidence="2 3">
    <name type="scientific">candidate division CSSED10-310 bacterium</name>
    <dbReference type="NCBI Taxonomy" id="2855610"/>
    <lineage>
        <taxon>Bacteria</taxon>
        <taxon>Bacteria division CSSED10-310</taxon>
    </lineage>
</organism>
<feature type="signal peptide" evidence="1">
    <location>
        <begin position="1"/>
        <end position="21"/>
    </location>
</feature>
<comment type="caution">
    <text evidence="2">The sequence shown here is derived from an EMBL/GenBank/DDBJ whole genome shotgun (WGS) entry which is preliminary data.</text>
</comment>
<proteinExistence type="predicted"/>
<dbReference type="Gene3D" id="3.40.720.10">
    <property type="entry name" value="Alkaline Phosphatase, subunit A"/>
    <property type="match status" value="1"/>
</dbReference>
<accession>A0ABV6Z2U4</accession>
<dbReference type="Pfam" id="PF01663">
    <property type="entry name" value="Phosphodiest"/>
    <property type="match status" value="1"/>
</dbReference>
<sequence length="405" mass="45802">MMKKSLTIVFIFTVLACSANADPINLLTQSKLDPELQPFLPAPRTQKPVQRVLILGFDGFTFNVLDPMIKQKSLPHFQKIITQGTRISLSSTAFPSSAAAWPAIVTGCDSHENGLQSFFLLDPRTYQLKLTNAAFRQRQAIWELASRLGKRSIVVNVPMSYPPDDIDGIMISGLLSPPQGQFTWPTTLSPVLRRLGYQTGYRLFRESMGFGEQPLSSPARHYDLNDVFDITMNQCNVSLHLLDKIDWDFAMVVFTLPDRVQHNQHQLGKSMVYHTYRQMDTLLSAFLNKVPPQTSVLVISDHGFRLYNKLFYLVPWLIQHGFLVLENGRPDWKRSKLLPIDRVGCYATLRWNVKGREASGILDSNETKASSKLFKHLKSQLQQLNKDVGSPVFHELSVLTPAESG</sequence>
<dbReference type="SUPFAM" id="SSF53649">
    <property type="entry name" value="Alkaline phosphatase-like"/>
    <property type="match status" value="1"/>
</dbReference>
<reference evidence="2 3" key="1">
    <citation type="submission" date="2024-09" db="EMBL/GenBank/DDBJ databases">
        <title>Laminarin stimulates single cell rates of sulfate reduction while oxygen inhibits transcriptomic activity in coastal marine sediment.</title>
        <authorList>
            <person name="Lindsay M."/>
            <person name="Orcutt B."/>
            <person name="Emerson D."/>
            <person name="Stepanauskas R."/>
            <person name="D'Angelo T."/>
        </authorList>
    </citation>
    <scope>NUCLEOTIDE SEQUENCE [LARGE SCALE GENOMIC DNA]</scope>
    <source>
        <strain evidence="2">SAG AM-311-K15</strain>
    </source>
</reference>
<dbReference type="Proteomes" id="UP001594351">
    <property type="component" value="Unassembled WGS sequence"/>
</dbReference>
<name>A0ABV6Z2U4_UNCC1</name>
<keyword evidence="1" id="KW-0732">Signal</keyword>
<dbReference type="InterPro" id="IPR002591">
    <property type="entry name" value="Phosphodiest/P_Trfase"/>
</dbReference>
<protein>
    <submittedName>
        <fullName evidence="2">Alkaline phosphatase family protein</fullName>
    </submittedName>
</protein>
<evidence type="ECO:0000256" key="1">
    <source>
        <dbReference type="SAM" id="SignalP"/>
    </source>
</evidence>
<evidence type="ECO:0000313" key="3">
    <source>
        <dbReference type="Proteomes" id="UP001594351"/>
    </source>
</evidence>
<dbReference type="EMBL" id="JBHPBY010000364">
    <property type="protein sequence ID" value="MFC1852773.1"/>
    <property type="molecule type" value="Genomic_DNA"/>
</dbReference>
<keyword evidence="3" id="KW-1185">Reference proteome</keyword>
<dbReference type="PANTHER" id="PTHR10151">
    <property type="entry name" value="ECTONUCLEOTIDE PYROPHOSPHATASE/PHOSPHODIESTERASE"/>
    <property type="match status" value="1"/>
</dbReference>